<gene>
    <name evidence="3" type="ORF">J43TS3_00880</name>
</gene>
<keyword evidence="1" id="KW-0233">DNA recombination</keyword>
<dbReference type="InterPro" id="IPR050090">
    <property type="entry name" value="Tyrosine_recombinase_XerCD"/>
</dbReference>
<dbReference type="Pfam" id="PF00589">
    <property type="entry name" value="Phage_integrase"/>
    <property type="match status" value="1"/>
</dbReference>
<dbReference type="AlphaFoldDB" id="A0A919X6P8"/>
<dbReference type="InterPro" id="IPR013762">
    <property type="entry name" value="Integrase-like_cat_sf"/>
</dbReference>
<dbReference type="GO" id="GO:0015074">
    <property type="term" value="P:DNA integration"/>
    <property type="evidence" value="ECO:0007669"/>
    <property type="project" value="InterPro"/>
</dbReference>
<dbReference type="PANTHER" id="PTHR30349">
    <property type="entry name" value="PHAGE INTEGRASE-RELATED"/>
    <property type="match status" value="1"/>
</dbReference>
<proteinExistence type="predicted"/>
<evidence type="ECO:0000313" key="4">
    <source>
        <dbReference type="Proteomes" id="UP000676917"/>
    </source>
</evidence>
<accession>A0A919X6P8</accession>
<name>A0A919X6P8_9BACI</name>
<dbReference type="PROSITE" id="PS51898">
    <property type="entry name" value="TYR_RECOMBINASE"/>
    <property type="match status" value="1"/>
</dbReference>
<evidence type="ECO:0000256" key="1">
    <source>
        <dbReference type="ARBA" id="ARBA00023172"/>
    </source>
</evidence>
<dbReference type="SUPFAM" id="SSF56349">
    <property type="entry name" value="DNA breaking-rejoining enzymes"/>
    <property type="match status" value="1"/>
</dbReference>
<dbReference type="InterPro" id="IPR002104">
    <property type="entry name" value="Integrase_catalytic"/>
</dbReference>
<dbReference type="Proteomes" id="UP000676917">
    <property type="component" value="Unassembled WGS sequence"/>
</dbReference>
<organism evidence="3 4">
    <name type="scientific">Ornithinibacillus bavariensis</name>
    <dbReference type="NCBI Taxonomy" id="545502"/>
    <lineage>
        <taxon>Bacteria</taxon>
        <taxon>Bacillati</taxon>
        <taxon>Bacillota</taxon>
        <taxon>Bacilli</taxon>
        <taxon>Bacillales</taxon>
        <taxon>Bacillaceae</taxon>
        <taxon>Ornithinibacillus</taxon>
    </lineage>
</organism>
<dbReference type="RefSeq" id="WP_212919027.1">
    <property type="nucleotide sequence ID" value="NZ_BORP01000001.1"/>
</dbReference>
<sequence>MEYVVPIKELEKINKMKEILERSSRRDYTLFVIGINTGINAQDLLSLKVEEVWDGNQPKEFLFLRDEKSKGLKGHYLNSRVQEALQNYLPYSQLKAGDYLFKSKKNDKPITRQQAYRIINHAAKAAGIEEKIGTHTMRKTFGYHAYQKGVAISILMSIFHHNSRKETLKYIGISEEEKKLVKVDVNL</sequence>
<evidence type="ECO:0000313" key="3">
    <source>
        <dbReference type="EMBL" id="GIO25477.1"/>
    </source>
</evidence>
<dbReference type="GO" id="GO:0006310">
    <property type="term" value="P:DNA recombination"/>
    <property type="evidence" value="ECO:0007669"/>
    <property type="project" value="UniProtKB-KW"/>
</dbReference>
<dbReference type="InterPro" id="IPR011010">
    <property type="entry name" value="DNA_brk_join_enz"/>
</dbReference>
<protein>
    <submittedName>
        <fullName evidence="3">Integrase</fullName>
    </submittedName>
</protein>
<feature type="domain" description="Tyr recombinase" evidence="2">
    <location>
        <begin position="1"/>
        <end position="183"/>
    </location>
</feature>
<comment type="caution">
    <text evidence="3">The sequence shown here is derived from an EMBL/GenBank/DDBJ whole genome shotgun (WGS) entry which is preliminary data.</text>
</comment>
<dbReference type="Gene3D" id="1.10.443.10">
    <property type="entry name" value="Intergrase catalytic core"/>
    <property type="match status" value="1"/>
</dbReference>
<reference evidence="3" key="1">
    <citation type="submission" date="2021-03" db="EMBL/GenBank/DDBJ databases">
        <title>Antimicrobial resistance genes in bacteria isolated from Japanese honey, and their potential for conferring macrolide and lincosamide resistance in the American foulbrood pathogen Paenibacillus larvae.</title>
        <authorList>
            <person name="Okamoto M."/>
            <person name="Kumagai M."/>
            <person name="Kanamori H."/>
            <person name="Takamatsu D."/>
        </authorList>
    </citation>
    <scope>NUCLEOTIDE SEQUENCE</scope>
    <source>
        <strain evidence="3">J43TS3</strain>
    </source>
</reference>
<dbReference type="GO" id="GO:0003677">
    <property type="term" value="F:DNA binding"/>
    <property type="evidence" value="ECO:0007669"/>
    <property type="project" value="InterPro"/>
</dbReference>
<dbReference type="PANTHER" id="PTHR30349:SF82">
    <property type="entry name" value="INTEGRASE_RECOMBINASE YOEC-RELATED"/>
    <property type="match status" value="1"/>
</dbReference>
<keyword evidence="4" id="KW-1185">Reference proteome</keyword>
<dbReference type="EMBL" id="BORP01000001">
    <property type="protein sequence ID" value="GIO25477.1"/>
    <property type="molecule type" value="Genomic_DNA"/>
</dbReference>
<evidence type="ECO:0000259" key="2">
    <source>
        <dbReference type="PROSITE" id="PS51898"/>
    </source>
</evidence>